<sequence length="241" mass="26776">MRRARANLNFSGLSGKLGKNTSNALTLPDVRILYKMESLPIKISVVRQPYEILANGPALSSEPHLSDPVPPTGPGYASAASMGASPNRRAYDMFGHAEPDRGANPCPYGWFGFKDSCYLLSSDKKPWVNAAIQCASMHAHLACIETAEENEFLRRLLKEIRVDQGCWHGLNELLHPGTETYGWGLTQQACTKYDWYGGEPVSPPSGNHLCGMFFQAYDYHWHVGDCTKPYRYICEMKKVGG</sequence>
<dbReference type="SMART" id="SM00034">
    <property type="entry name" value="CLECT"/>
    <property type="match status" value="1"/>
</dbReference>
<evidence type="ECO:0000313" key="1">
    <source>
        <dbReference type="EMBL" id="EKC18890.1"/>
    </source>
</evidence>
<dbReference type="SUPFAM" id="SSF56436">
    <property type="entry name" value="C-type lectin-like"/>
    <property type="match status" value="1"/>
</dbReference>
<dbReference type="HOGENOM" id="CLU_1152715_0_0_1"/>
<gene>
    <name evidence="1" type="ORF">CGI_10010614</name>
</gene>
<dbReference type="InterPro" id="IPR016187">
    <property type="entry name" value="CTDL_fold"/>
</dbReference>
<dbReference type="Gene3D" id="3.10.100.10">
    <property type="entry name" value="Mannose-Binding Protein A, subunit A"/>
    <property type="match status" value="1"/>
</dbReference>
<organism evidence="1">
    <name type="scientific">Magallana gigas</name>
    <name type="common">Pacific oyster</name>
    <name type="synonym">Crassostrea gigas</name>
    <dbReference type="NCBI Taxonomy" id="29159"/>
    <lineage>
        <taxon>Eukaryota</taxon>
        <taxon>Metazoa</taxon>
        <taxon>Spiralia</taxon>
        <taxon>Lophotrochozoa</taxon>
        <taxon>Mollusca</taxon>
        <taxon>Bivalvia</taxon>
        <taxon>Autobranchia</taxon>
        <taxon>Pteriomorphia</taxon>
        <taxon>Ostreida</taxon>
        <taxon>Ostreoidea</taxon>
        <taxon>Ostreidae</taxon>
        <taxon>Magallana</taxon>
    </lineage>
</organism>
<dbReference type="AlphaFoldDB" id="K1PR34"/>
<dbReference type="PANTHER" id="PTHR22803">
    <property type="entry name" value="MANNOSE, PHOSPHOLIPASE, LECTIN RECEPTOR RELATED"/>
    <property type="match status" value="1"/>
</dbReference>
<name>K1PR34_MAGGI</name>
<protein>
    <submittedName>
        <fullName evidence="1">Uncharacterized protein</fullName>
    </submittedName>
</protein>
<dbReference type="EMBL" id="JH816826">
    <property type="protein sequence ID" value="EKC18890.1"/>
    <property type="molecule type" value="Genomic_DNA"/>
</dbReference>
<dbReference type="InterPro" id="IPR001304">
    <property type="entry name" value="C-type_lectin-like"/>
</dbReference>
<accession>K1PR34</accession>
<dbReference type="InterPro" id="IPR016186">
    <property type="entry name" value="C-type_lectin-like/link_sf"/>
</dbReference>
<dbReference type="InParanoid" id="K1PR34"/>
<dbReference type="CDD" id="cd00037">
    <property type="entry name" value="CLECT"/>
    <property type="match status" value="1"/>
</dbReference>
<dbReference type="InterPro" id="IPR050111">
    <property type="entry name" value="C-type_lectin/snaclec_domain"/>
</dbReference>
<proteinExistence type="predicted"/>
<dbReference type="Pfam" id="PF00059">
    <property type="entry name" value="Lectin_C"/>
    <property type="match status" value="1"/>
</dbReference>
<reference evidence="1" key="1">
    <citation type="journal article" date="2012" name="Nature">
        <title>The oyster genome reveals stress adaptation and complexity of shell formation.</title>
        <authorList>
            <person name="Zhang G."/>
            <person name="Fang X."/>
            <person name="Guo X."/>
            <person name="Li L."/>
            <person name="Luo R."/>
            <person name="Xu F."/>
            <person name="Yang P."/>
            <person name="Zhang L."/>
            <person name="Wang X."/>
            <person name="Qi H."/>
            <person name="Xiong Z."/>
            <person name="Que H."/>
            <person name="Xie Y."/>
            <person name="Holland P.W."/>
            <person name="Paps J."/>
            <person name="Zhu Y."/>
            <person name="Wu F."/>
            <person name="Chen Y."/>
            <person name="Wang J."/>
            <person name="Peng C."/>
            <person name="Meng J."/>
            <person name="Yang L."/>
            <person name="Liu J."/>
            <person name="Wen B."/>
            <person name="Zhang N."/>
            <person name="Huang Z."/>
            <person name="Zhu Q."/>
            <person name="Feng Y."/>
            <person name="Mount A."/>
            <person name="Hedgecock D."/>
            <person name="Xu Z."/>
            <person name="Liu Y."/>
            <person name="Domazet-Loso T."/>
            <person name="Du Y."/>
            <person name="Sun X."/>
            <person name="Zhang S."/>
            <person name="Liu B."/>
            <person name="Cheng P."/>
            <person name="Jiang X."/>
            <person name="Li J."/>
            <person name="Fan D."/>
            <person name="Wang W."/>
            <person name="Fu W."/>
            <person name="Wang T."/>
            <person name="Wang B."/>
            <person name="Zhang J."/>
            <person name="Peng Z."/>
            <person name="Li Y."/>
            <person name="Li N."/>
            <person name="Wang J."/>
            <person name="Chen M."/>
            <person name="He Y."/>
            <person name="Tan F."/>
            <person name="Song X."/>
            <person name="Zheng Q."/>
            <person name="Huang R."/>
            <person name="Yang H."/>
            <person name="Du X."/>
            <person name="Chen L."/>
            <person name="Yang M."/>
            <person name="Gaffney P.M."/>
            <person name="Wang S."/>
            <person name="Luo L."/>
            <person name="She Z."/>
            <person name="Ming Y."/>
            <person name="Huang W."/>
            <person name="Zhang S."/>
            <person name="Huang B."/>
            <person name="Zhang Y."/>
            <person name="Qu T."/>
            <person name="Ni P."/>
            <person name="Miao G."/>
            <person name="Wang J."/>
            <person name="Wang Q."/>
            <person name="Steinberg C.E."/>
            <person name="Wang H."/>
            <person name="Li N."/>
            <person name="Qian L."/>
            <person name="Zhang G."/>
            <person name="Li Y."/>
            <person name="Yang H."/>
            <person name="Liu X."/>
            <person name="Wang J."/>
            <person name="Yin Y."/>
            <person name="Wang J."/>
        </authorList>
    </citation>
    <scope>NUCLEOTIDE SEQUENCE [LARGE SCALE GENOMIC DNA]</scope>
    <source>
        <strain evidence="1">05x7-T-G4-1.051#20</strain>
    </source>
</reference>
<dbReference type="PROSITE" id="PS50041">
    <property type="entry name" value="C_TYPE_LECTIN_2"/>
    <property type="match status" value="1"/>
</dbReference>